<dbReference type="GO" id="GO:0005886">
    <property type="term" value="C:plasma membrane"/>
    <property type="evidence" value="ECO:0007669"/>
    <property type="project" value="UniProtKB-SubCell"/>
</dbReference>
<feature type="transmembrane region" description="Helical" evidence="7">
    <location>
        <begin position="384"/>
        <end position="401"/>
    </location>
</feature>
<feature type="transmembrane region" description="Helical" evidence="7">
    <location>
        <begin position="226"/>
        <end position="251"/>
    </location>
</feature>
<feature type="transmembrane region" description="Helical" evidence="7">
    <location>
        <begin position="143"/>
        <end position="166"/>
    </location>
</feature>
<dbReference type="GO" id="GO:0022857">
    <property type="term" value="F:transmembrane transporter activity"/>
    <property type="evidence" value="ECO:0007669"/>
    <property type="project" value="InterPro"/>
</dbReference>
<evidence type="ECO:0000313" key="10">
    <source>
        <dbReference type="Proteomes" id="UP000028602"/>
    </source>
</evidence>
<gene>
    <name evidence="9" type="ORF">GTPT_2292</name>
</gene>
<evidence type="ECO:0000256" key="4">
    <source>
        <dbReference type="ARBA" id="ARBA00022692"/>
    </source>
</evidence>
<comment type="caution">
    <text evidence="9">The sequence shown here is derived from an EMBL/GenBank/DDBJ whole genome shotgun (WGS) entry which is preliminary data.</text>
</comment>
<organism evidence="9 10">
    <name type="scientific">Tatumella ptyseos ATCC 33301</name>
    <dbReference type="NCBI Taxonomy" id="1005995"/>
    <lineage>
        <taxon>Bacteria</taxon>
        <taxon>Pseudomonadati</taxon>
        <taxon>Pseudomonadota</taxon>
        <taxon>Gammaproteobacteria</taxon>
        <taxon>Enterobacterales</taxon>
        <taxon>Erwiniaceae</taxon>
        <taxon>Tatumella</taxon>
    </lineage>
</organism>
<keyword evidence="4 7" id="KW-0812">Transmembrane</keyword>
<dbReference type="EMBL" id="JMPR01000035">
    <property type="protein sequence ID" value="KFD18991.1"/>
    <property type="molecule type" value="Genomic_DNA"/>
</dbReference>
<keyword evidence="10" id="KW-1185">Reference proteome</keyword>
<dbReference type="SUPFAM" id="SSF103473">
    <property type="entry name" value="MFS general substrate transporter"/>
    <property type="match status" value="1"/>
</dbReference>
<feature type="transmembrane region" description="Helical" evidence="7">
    <location>
        <begin position="49"/>
        <end position="72"/>
    </location>
</feature>
<dbReference type="RefSeq" id="WP_025902009.1">
    <property type="nucleotide sequence ID" value="NZ_ATMJ01000021.1"/>
</dbReference>
<feature type="transmembrane region" description="Helical" evidence="7">
    <location>
        <begin position="20"/>
        <end position="43"/>
    </location>
</feature>
<dbReference type="PANTHER" id="PTHR23517:SF3">
    <property type="entry name" value="INTEGRAL MEMBRANE TRANSPORT PROTEIN"/>
    <property type="match status" value="1"/>
</dbReference>
<accession>A0A085JEU5</accession>
<keyword evidence="6 7" id="KW-0472">Membrane</keyword>
<name>A0A085JEU5_9GAMM</name>
<dbReference type="PANTHER" id="PTHR23517">
    <property type="entry name" value="RESISTANCE PROTEIN MDTM, PUTATIVE-RELATED-RELATED"/>
    <property type="match status" value="1"/>
</dbReference>
<proteinExistence type="predicted"/>
<dbReference type="InterPro" id="IPR050171">
    <property type="entry name" value="MFS_Transporters"/>
</dbReference>
<dbReference type="InterPro" id="IPR020846">
    <property type="entry name" value="MFS_dom"/>
</dbReference>
<feature type="transmembrane region" description="Helical" evidence="7">
    <location>
        <begin position="172"/>
        <end position="192"/>
    </location>
</feature>
<dbReference type="InterPro" id="IPR011701">
    <property type="entry name" value="MFS"/>
</dbReference>
<keyword evidence="3" id="KW-1003">Cell membrane</keyword>
<evidence type="ECO:0000256" key="5">
    <source>
        <dbReference type="ARBA" id="ARBA00022989"/>
    </source>
</evidence>
<dbReference type="Proteomes" id="UP000028602">
    <property type="component" value="Unassembled WGS sequence"/>
</dbReference>
<dbReference type="OrthoDB" id="3285778at2"/>
<evidence type="ECO:0000313" key="9">
    <source>
        <dbReference type="EMBL" id="KFD18991.1"/>
    </source>
</evidence>
<dbReference type="AlphaFoldDB" id="A0A085JEU5"/>
<dbReference type="InterPro" id="IPR036259">
    <property type="entry name" value="MFS_trans_sf"/>
</dbReference>
<comment type="subcellular location">
    <subcellularLocation>
        <location evidence="1">Cell membrane</location>
        <topology evidence="1">Multi-pass membrane protein</topology>
    </subcellularLocation>
</comment>
<keyword evidence="5 7" id="KW-1133">Transmembrane helix</keyword>
<feature type="transmembrane region" description="Helical" evidence="7">
    <location>
        <begin position="84"/>
        <end position="102"/>
    </location>
</feature>
<feature type="domain" description="Major facilitator superfamily (MFS) profile" evidence="8">
    <location>
        <begin position="18"/>
        <end position="406"/>
    </location>
</feature>
<evidence type="ECO:0000256" key="6">
    <source>
        <dbReference type="ARBA" id="ARBA00023136"/>
    </source>
</evidence>
<dbReference type="Pfam" id="PF07690">
    <property type="entry name" value="MFS_1"/>
    <property type="match status" value="1"/>
</dbReference>
<evidence type="ECO:0000256" key="3">
    <source>
        <dbReference type="ARBA" id="ARBA00022475"/>
    </source>
</evidence>
<keyword evidence="2" id="KW-0813">Transport</keyword>
<dbReference type="PROSITE" id="PS50850">
    <property type="entry name" value="MFS"/>
    <property type="match status" value="1"/>
</dbReference>
<feature type="transmembrane region" description="Helical" evidence="7">
    <location>
        <begin position="263"/>
        <end position="283"/>
    </location>
</feature>
<evidence type="ECO:0000256" key="2">
    <source>
        <dbReference type="ARBA" id="ARBA00022448"/>
    </source>
</evidence>
<protein>
    <submittedName>
        <fullName evidence="9">Major facilitator superfamily permease</fullName>
    </submittedName>
</protein>
<dbReference type="Gene3D" id="1.20.1250.20">
    <property type="entry name" value="MFS general substrate transporter like domains"/>
    <property type="match status" value="1"/>
</dbReference>
<evidence type="ECO:0000256" key="7">
    <source>
        <dbReference type="SAM" id="Phobius"/>
    </source>
</evidence>
<evidence type="ECO:0000259" key="8">
    <source>
        <dbReference type="PROSITE" id="PS50850"/>
    </source>
</evidence>
<feature type="transmembrane region" description="Helical" evidence="7">
    <location>
        <begin position="108"/>
        <end position="131"/>
    </location>
</feature>
<reference evidence="9 10" key="1">
    <citation type="submission" date="2014-05" db="EMBL/GenBank/DDBJ databases">
        <title>ATOL: Assembling a taxonomically balanced genome-scale reconstruction of the evolutionary history of the Enterobacteriaceae.</title>
        <authorList>
            <person name="Plunkett G.III."/>
            <person name="Neeno-Eckwall E.C."/>
            <person name="Glasner J.D."/>
            <person name="Perna N.T."/>
        </authorList>
    </citation>
    <scope>NUCLEOTIDE SEQUENCE [LARGE SCALE GENOMIC DNA]</scope>
    <source>
        <strain evidence="9 10">ATCC 33301</strain>
    </source>
</reference>
<dbReference type="eggNOG" id="COG0477">
    <property type="taxonomic scope" value="Bacteria"/>
</dbReference>
<feature type="transmembrane region" description="Helical" evidence="7">
    <location>
        <begin position="295"/>
        <end position="313"/>
    </location>
</feature>
<evidence type="ECO:0000256" key="1">
    <source>
        <dbReference type="ARBA" id="ARBA00004651"/>
    </source>
</evidence>
<sequence length="418" mass="45988">MLKKFVNSFSIYRGLPTDIYYIAVARFVLGLGNFIIPFLFLLLTLKLGYSATSAGGLAMGVTLFYLLGNFSGGKLSDSLGHKKIMVFGELAGSGVLILSGFFHDWHLMLPVLLFISYFFFGIALPASNALVADLSTPENRNAVISFSYLSYNLGSGVGPVLAGYLFRDHTAWIFIGNGLAGLIGILIVILGVRHHYERRLTPPAEPGDAEEAKQGTVWRVFKERPWLLVFGVLCTFLWFSVNQMTIVTPLFLAHRYGENGPLLFGQLMTFASLLVVIITPILIRVTGQTCEIKSLALAGFLFAAGYLFVMLFSPIAMQFVAWFFLSAGEVLLLTKEGVYLANQSPVSHRGRINSIMTTLRSLGLMPACILMGACIQSFGYITTWWVIIIISLITAVALLLLSHHQKQFKYPTAPGKVN</sequence>